<name>A0ABX0H6K9_9BACT</name>
<sequence>MEDEMEFLGTGWSFPPAFNDKSESVEMSFGVTDIQESLWILLSTRLGERVMQPKYGCQLDELQFSPLNRTTITYVSELIRTAILYHEPRIEVEKIDITEEEMVEGKVLIHLTYMVRGTNSRFNLVYPYYLNEGNAN</sequence>
<comment type="caution">
    <text evidence="2">The sequence shown here is derived from an EMBL/GenBank/DDBJ whole genome shotgun (WGS) entry which is preliminary data.</text>
</comment>
<dbReference type="Gene3D" id="3.10.450.40">
    <property type="match status" value="1"/>
</dbReference>
<organism evidence="2 3">
    <name type="scientific">Cyclobacterium plantarum</name>
    <dbReference type="NCBI Taxonomy" id="2716263"/>
    <lineage>
        <taxon>Bacteria</taxon>
        <taxon>Pseudomonadati</taxon>
        <taxon>Bacteroidota</taxon>
        <taxon>Cytophagia</taxon>
        <taxon>Cytophagales</taxon>
        <taxon>Cyclobacteriaceae</taxon>
        <taxon>Cyclobacterium</taxon>
    </lineage>
</organism>
<proteinExistence type="predicted"/>
<dbReference type="Pfam" id="PF04965">
    <property type="entry name" value="GPW_gp25"/>
    <property type="match status" value="1"/>
</dbReference>
<keyword evidence="3" id="KW-1185">Reference proteome</keyword>
<protein>
    <submittedName>
        <fullName evidence="2">GPW/gp25 family protein</fullName>
    </submittedName>
</protein>
<evidence type="ECO:0000313" key="3">
    <source>
        <dbReference type="Proteomes" id="UP000649799"/>
    </source>
</evidence>
<dbReference type="EMBL" id="JAANYN010000004">
    <property type="protein sequence ID" value="NHE57486.1"/>
    <property type="molecule type" value="Genomic_DNA"/>
</dbReference>
<dbReference type="Proteomes" id="UP000649799">
    <property type="component" value="Unassembled WGS sequence"/>
</dbReference>
<feature type="domain" description="IraD/Gp25-like" evidence="1">
    <location>
        <begin position="32"/>
        <end position="119"/>
    </location>
</feature>
<gene>
    <name evidence="2" type="ORF">G9Q97_11765</name>
</gene>
<evidence type="ECO:0000259" key="1">
    <source>
        <dbReference type="Pfam" id="PF04965"/>
    </source>
</evidence>
<evidence type="ECO:0000313" key="2">
    <source>
        <dbReference type="EMBL" id="NHE57486.1"/>
    </source>
</evidence>
<dbReference type="SUPFAM" id="SSF160719">
    <property type="entry name" value="gpW/gp25-like"/>
    <property type="match status" value="1"/>
</dbReference>
<dbReference type="RefSeq" id="WP_166147036.1">
    <property type="nucleotide sequence ID" value="NZ_JAANYN010000004.1"/>
</dbReference>
<reference evidence="2 3" key="1">
    <citation type="submission" date="2020-03" db="EMBL/GenBank/DDBJ databases">
        <title>Cyclobacterium plantarum sp. nov., a marine bacterium isolated from a coastal-marine wetland.</title>
        <authorList>
            <person name="Sanchez-Porro C."/>
            <person name="Ventosa A."/>
            <person name="Amoozegar M."/>
        </authorList>
    </citation>
    <scope>NUCLEOTIDE SEQUENCE [LARGE SCALE GENOMIC DNA]</scope>
    <source>
        <strain evidence="2 3">GBPx2</strain>
    </source>
</reference>
<accession>A0ABX0H6K9</accession>
<dbReference type="InterPro" id="IPR007048">
    <property type="entry name" value="IraD/Gp25-like"/>
</dbReference>